<feature type="transmembrane region" description="Helical" evidence="1">
    <location>
        <begin position="70"/>
        <end position="89"/>
    </location>
</feature>
<keyword evidence="1" id="KW-1133">Transmembrane helix</keyword>
<keyword evidence="1" id="KW-0472">Membrane</keyword>
<dbReference type="EMBL" id="CP095855">
    <property type="protein sequence ID" value="UPK71024.1"/>
    <property type="molecule type" value="Genomic_DNA"/>
</dbReference>
<protein>
    <submittedName>
        <fullName evidence="2">Uncharacterized protein</fullName>
    </submittedName>
</protein>
<evidence type="ECO:0000313" key="2">
    <source>
        <dbReference type="EMBL" id="UPK71024.1"/>
    </source>
</evidence>
<reference evidence="2 3" key="1">
    <citation type="submission" date="2022-04" db="EMBL/GenBank/DDBJ databases">
        <title>The arsenic-methylating capacity of Chitinophaga filiformis YT5 during chitin decomposition.</title>
        <authorList>
            <person name="Chen G."/>
            <person name="Liang Y."/>
        </authorList>
    </citation>
    <scope>NUCLEOTIDE SEQUENCE [LARGE SCALE GENOMIC DNA]</scope>
    <source>
        <strain evidence="2 3">YT5</strain>
    </source>
</reference>
<organism evidence="2 3">
    <name type="scientific">Chitinophaga filiformis</name>
    <name type="common">Myxococcus filiformis</name>
    <name type="synonym">Flexibacter filiformis</name>
    <dbReference type="NCBI Taxonomy" id="104663"/>
    <lineage>
        <taxon>Bacteria</taxon>
        <taxon>Pseudomonadati</taxon>
        <taxon>Bacteroidota</taxon>
        <taxon>Chitinophagia</taxon>
        <taxon>Chitinophagales</taxon>
        <taxon>Chitinophagaceae</taxon>
        <taxon>Chitinophaga</taxon>
    </lineage>
</organism>
<dbReference type="Proteomes" id="UP000830198">
    <property type="component" value="Chromosome"/>
</dbReference>
<feature type="transmembrane region" description="Helical" evidence="1">
    <location>
        <begin position="139"/>
        <end position="157"/>
    </location>
</feature>
<feature type="transmembrane region" description="Helical" evidence="1">
    <location>
        <begin position="96"/>
        <end position="119"/>
    </location>
</feature>
<gene>
    <name evidence="2" type="ORF">MYF79_06900</name>
</gene>
<name>A0ABY4I701_CHIFI</name>
<keyword evidence="3" id="KW-1185">Reference proteome</keyword>
<keyword evidence="1" id="KW-0812">Transmembrane</keyword>
<dbReference type="RefSeq" id="WP_247813168.1">
    <property type="nucleotide sequence ID" value="NZ_CP095855.1"/>
</dbReference>
<evidence type="ECO:0000313" key="3">
    <source>
        <dbReference type="Proteomes" id="UP000830198"/>
    </source>
</evidence>
<proteinExistence type="predicted"/>
<sequence length="166" mass="18698">MIIPILATLLLAYCISSLCFLLMSGFNRHLRKIRPRYLSTANIIVALAGILMLVFLAIDLRKAPAHSANTTSLVPIGALHLAAGLLTFFPKLRRSVFFTLMLIAVYTFCLFREAIYVFFTSFSRDYLPSSWSYYRSASDLYILVYAAVYLAICYFIAAKPVSGSRR</sequence>
<feature type="transmembrane region" description="Helical" evidence="1">
    <location>
        <begin position="38"/>
        <end position="58"/>
    </location>
</feature>
<feature type="transmembrane region" description="Helical" evidence="1">
    <location>
        <begin position="6"/>
        <end position="26"/>
    </location>
</feature>
<evidence type="ECO:0000256" key="1">
    <source>
        <dbReference type="SAM" id="Phobius"/>
    </source>
</evidence>
<accession>A0ABY4I701</accession>